<keyword evidence="4 9" id="KW-0067">ATP-binding</keyword>
<evidence type="ECO:0000256" key="6">
    <source>
        <dbReference type="ARBA" id="ARBA00034617"/>
    </source>
</evidence>
<dbReference type="RefSeq" id="WP_125704818.1">
    <property type="nucleotide sequence ID" value="NZ_JBHTOO010000002.1"/>
</dbReference>
<keyword evidence="3 9" id="KW-0347">Helicase</keyword>
<dbReference type="InterPro" id="IPR014017">
    <property type="entry name" value="DNA_helicase_UvrD-like_C"/>
</dbReference>
<dbReference type="SUPFAM" id="SSF52540">
    <property type="entry name" value="P-loop containing nucleoside triphosphate hydrolases"/>
    <property type="match status" value="1"/>
</dbReference>
<dbReference type="GO" id="GO:0003677">
    <property type="term" value="F:DNA binding"/>
    <property type="evidence" value="ECO:0007669"/>
    <property type="project" value="InterPro"/>
</dbReference>
<comment type="catalytic activity">
    <reaction evidence="8">
        <text>ATP + H2O = ADP + phosphate + H(+)</text>
        <dbReference type="Rhea" id="RHEA:13065"/>
        <dbReference type="ChEBI" id="CHEBI:15377"/>
        <dbReference type="ChEBI" id="CHEBI:15378"/>
        <dbReference type="ChEBI" id="CHEBI:30616"/>
        <dbReference type="ChEBI" id="CHEBI:43474"/>
        <dbReference type="ChEBI" id="CHEBI:456216"/>
        <dbReference type="EC" id="5.6.2.4"/>
    </reaction>
</comment>
<dbReference type="EMBL" id="VDFM01000011">
    <property type="protein sequence ID" value="MQS53112.1"/>
    <property type="molecule type" value="Genomic_DNA"/>
</dbReference>
<evidence type="ECO:0000256" key="2">
    <source>
        <dbReference type="ARBA" id="ARBA00022801"/>
    </source>
</evidence>
<evidence type="ECO:0000313" key="11">
    <source>
        <dbReference type="EMBL" id="MQS53112.1"/>
    </source>
</evidence>
<evidence type="ECO:0000256" key="3">
    <source>
        <dbReference type="ARBA" id="ARBA00022806"/>
    </source>
</evidence>
<evidence type="ECO:0000256" key="1">
    <source>
        <dbReference type="ARBA" id="ARBA00022741"/>
    </source>
</evidence>
<dbReference type="Pfam" id="PF00580">
    <property type="entry name" value="UvrD-helicase"/>
    <property type="match status" value="1"/>
</dbReference>
<dbReference type="NCBIfam" id="NF041464">
    <property type="entry name" value="HelD_BACSU"/>
    <property type="match status" value="1"/>
</dbReference>
<name>A0A5P0ZJA0_9LACO</name>
<evidence type="ECO:0000256" key="9">
    <source>
        <dbReference type="PROSITE-ProRule" id="PRU00560"/>
    </source>
</evidence>
<proteinExistence type="predicted"/>
<evidence type="ECO:0000256" key="5">
    <source>
        <dbReference type="ARBA" id="ARBA00023235"/>
    </source>
</evidence>
<dbReference type="PROSITE" id="PS51198">
    <property type="entry name" value="UVRD_HELICASE_ATP_BIND"/>
    <property type="match status" value="1"/>
</dbReference>
<keyword evidence="5" id="KW-0413">Isomerase</keyword>
<evidence type="ECO:0000259" key="10">
    <source>
        <dbReference type="PROSITE" id="PS51198"/>
    </source>
</evidence>
<evidence type="ECO:0000256" key="8">
    <source>
        <dbReference type="ARBA" id="ARBA00048988"/>
    </source>
</evidence>
<keyword evidence="1 9" id="KW-0547">Nucleotide-binding</keyword>
<comment type="catalytic activity">
    <reaction evidence="6">
        <text>Couples ATP hydrolysis with the unwinding of duplex DNA by translocating in the 3'-5' direction.</text>
        <dbReference type="EC" id="5.6.2.4"/>
    </reaction>
</comment>
<dbReference type="InterPro" id="IPR014016">
    <property type="entry name" value="UvrD-like_ATP-bd"/>
</dbReference>
<dbReference type="Pfam" id="PF13361">
    <property type="entry name" value="UvrD_C"/>
    <property type="match status" value="1"/>
</dbReference>
<dbReference type="GO" id="GO:0043138">
    <property type="term" value="F:3'-5' DNA helicase activity"/>
    <property type="evidence" value="ECO:0007669"/>
    <property type="project" value="UniProtKB-EC"/>
</dbReference>
<dbReference type="GO" id="GO:0005524">
    <property type="term" value="F:ATP binding"/>
    <property type="evidence" value="ECO:0007669"/>
    <property type="project" value="UniProtKB-UniRule"/>
</dbReference>
<dbReference type="InterPro" id="IPR027785">
    <property type="entry name" value="UvrD-like_helicase_C"/>
</dbReference>
<dbReference type="InterPro" id="IPR000212">
    <property type="entry name" value="DNA_helicase_UvrD/REP"/>
</dbReference>
<dbReference type="EC" id="5.6.2.4" evidence="7"/>
<feature type="binding site" evidence="9">
    <location>
        <begin position="236"/>
        <end position="243"/>
    </location>
    <ligand>
        <name>ATP</name>
        <dbReference type="ChEBI" id="CHEBI:30616"/>
    </ligand>
</feature>
<dbReference type="AlphaFoldDB" id="A0A5P0ZJA0"/>
<dbReference type="GO" id="GO:0016887">
    <property type="term" value="F:ATP hydrolysis activity"/>
    <property type="evidence" value="ECO:0007669"/>
    <property type="project" value="RHEA"/>
</dbReference>
<sequence length="769" mass="89343">MTNKSELEHLDEKKIEQSHLDDVIELVKTTEDRLKSHLEIAERDLEVINNAFDDIHVGMDGDAISFDAALSIHQQQQMLDERNNSWQQNRQRLDILKRLEKTPYFARLDFQEKGEPKRETIYIGMSSLTDQNDHFLIYDWRAPISSIYYDGNLGEVHYQSPDGDQEVDLFLKRQFLIENGKITSFFDTQETIGDQMLLEVLDEKSSTHMKGIVKTIQKEQNKIIRNTDSKLLFVQGAAGSGKTSAILQRIAYLLYRYRGNLTSSQVVMFSPNMLFNDYIKDVLPEMGEQNMVQMTFIQYVARRLPNLSVETLAEKFEHDENSNQKQVSKFVADNEFFKILTNYSELLNQSGISFRDLKFQGKTFISKEKISEIYYSFGQQYNLGNRLDATVERLIKMLHRKIGAEMRSKWVQERIENLSQEELQALYNTADQEFKSGDNERKFLARKIVTKTMQKVYNQINHLRFINVSANYLHFLQAVSKVADLSKYDITNEQWDKYVNEFIEDMNNKRISMNNITPYLYLYDLITGKHGELDMKFVFIDEIQDYTPFQLAYLKFKFPRARYTMLGDLNQSIFTKKNSQTLLSEVQSLFNADETKVVQLTHSYRSTKQITNYTKSILTNGQKIEPFNRDGDLPNVIMSDSIKGSVARVVDQLQKNDEQNFTTAIITKTLEEAVALQKDLQQQEVPATLIKSENQRLAAGTIVLPSYLAKGLEFDAVIVWDASKDKFDEDEQQLIYTITSRAMHKLTITAIGELSQLLQRIPEKYYTVE</sequence>
<evidence type="ECO:0000256" key="4">
    <source>
        <dbReference type="ARBA" id="ARBA00022840"/>
    </source>
</evidence>
<dbReference type="PANTHER" id="PTHR11070:SF17">
    <property type="entry name" value="DNA HELICASE IV"/>
    <property type="match status" value="1"/>
</dbReference>
<comment type="caution">
    <text evidence="11">The sequence shown here is derived from an EMBL/GenBank/DDBJ whole genome shotgun (WGS) entry which is preliminary data.</text>
</comment>
<keyword evidence="2 9" id="KW-0378">Hydrolase</keyword>
<dbReference type="InterPro" id="IPR027417">
    <property type="entry name" value="P-loop_NTPase"/>
</dbReference>
<dbReference type="Gene3D" id="3.40.50.300">
    <property type="entry name" value="P-loop containing nucleotide triphosphate hydrolases"/>
    <property type="match status" value="3"/>
</dbReference>
<dbReference type="Pfam" id="PF13538">
    <property type="entry name" value="UvrD_C_2"/>
    <property type="match status" value="1"/>
</dbReference>
<protein>
    <recommendedName>
        <fullName evidence="7">DNA 3'-5' helicase</fullName>
        <ecNumber evidence="7">5.6.2.4</ecNumber>
    </recommendedName>
</protein>
<dbReference type="GO" id="GO:0000725">
    <property type="term" value="P:recombinational repair"/>
    <property type="evidence" value="ECO:0007669"/>
    <property type="project" value="TreeGrafter"/>
</dbReference>
<evidence type="ECO:0000256" key="7">
    <source>
        <dbReference type="ARBA" id="ARBA00034808"/>
    </source>
</evidence>
<gene>
    <name evidence="11" type="ORF">FHL02_08775</name>
</gene>
<evidence type="ECO:0000313" key="12">
    <source>
        <dbReference type="Proteomes" id="UP000380386"/>
    </source>
</evidence>
<feature type="domain" description="UvrD-like helicase ATP-binding" evidence="10">
    <location>
        <begin position="215"/>
        <end position="607"/>
    </location>
</feature>
<dbReference type="OrthoDB" id="9787585at2"/>
<organism evidence="11 12">
    <name type="scientific">Companilactobacillus mishanensis</name>
    <dbReference type="NCBI Taxonomy" id="2486008"/>
    <lineage>
        <taxon>Bacteria</taxon>
        <taxon>Bacillati</taxon>
        <taxon>Bacillota</taxon>
        <taxon>Bacilli</taxon>
        <taxon>Lactobacillales</taxon>
        <taxon>Lactobacillaceae</taxon>
        <taxon>Companilactobacillus</taxon>
    </lineage>
</organism>
<dbReference type="InterPro" id="IPR048228">
    <property type="entry name" value="HelD_bacillota"/>
</dbReference>
<dbReference type="PANTHER" id="PTHR11070">
    <property type="entry name" value="UVRD / RECB / PCRA DNA HELICASE FAMILY MEMBER"/>
    <property type="match status" value="1"/>
</dbReference>
<dbReference type="GO" id="GO:0005829">
    <property type="term" value="C:cytosol"/>
    <property type="evidence" value="ECO:0007669"/>
    <property type="project" value="TreeGrafter"/>
</dbReference>
<accession>A0A5P0ZJA0</accession>
<reference evidence="11 12" key="1">
    <citation type="journal article" date="2019" name="Syst. Appl. Microbiol.">
        <title>Polyphasic characterization of two novel Lactobacillus spp. isolated from blown salami packages: Description of Lactobacillus halodurans sp. nov. and Lactobacillus salsicarnum sp. nov.</title>
        <authorList>
            <person name="Schuster J.A."/>
            <person name="Klingl A."/>
            <person name="Vogel R.F."/>
            <person name="Ehrmann M.A."/>
        </authorList>
    </citation>
    <scope>NUCLEOTIDE SEQUENCE [LARGE SCALE GENOMIC DNA]</scope>
    <source>
        <strain evidence="11 12">TMW 1.2118</strain>
    </source>
</reference>
<dbReference type="Proteomes" id="UP000380386">
    <property type="component" value="Unassembled WGS sequence"/>
</dbReference>